<proteinExistence type="inferred from homology"/>
<dbReference type="AlphaFoldDB" id="A0A6C0H6Q1"/>
<sequence length="760" mass="88635">MKQEITDRQQSKADLAKSYRKTIERSQQYIAKSIEATSPKRTDEFRRLAIAELDAMLQPLDITDYLLLDSNPPVPKREYIESYFNLGTLYKTCAEAKMSSPNTVNEAQNMFDQALRCFVIILRVQFEDELAKQQMVSIYTQLCYLYQNDMQMCLRYLHEALLYAPENETIHYNLGFVYQKMNRLELSLIHYKLSLELIDLHITKNNSRKEELRKLTLNNYNGLSCIYRSIKQWPEALHYLLKGEKVDSLDPDVQNQLGVVYTEMRRTDLAERSYEKAIKNYKRSFISSDHQFLLSEIYLNYGHMHSYNGDNAGAIEKYNQSLKVSPKFTLPFQNKIMNLSYLFDQLEDKKYILNQHTLVNKLYQKGNGRYQFTDSFDHTEKINIGIISGDFVDHPVSFFISTFLKNFDTTRFNVTCYSECIIDTSLFNPQLKFTFIKHHTATAAADIIYKDNIHILFDLAGHTAYNRLDVFALKPAPIQITYIGYPYSTGLSEMDYRITDGVCDNDSVSQVFYTEKLLYLPNCFLCYDPTVIKRTSAGQVFDKKNIPKPVLGSQPYLKNGYLTIGCYNRVNKMTSSVVKVFNELLLKFPTIRFVFKTKALLNQQIKKKFVQQFDTTVRSRIQVVDCTILHEDHLLEYNRVDLAIDTFPYSGTTTSCEALFMGVPVFTFYDKEYYFHPQNVTASILKNSGTELEYYIVNNKDELYTKIEHLMTHEQSFWQQLKQKTRTLFTNGKVCDKATYMNNIQTLLGDLYDSTKKLTI</sequence>
<dbReference type="GO" id="GO:0097363">
    <property type="term" value="F:protein O-acetylglucosaminyltransferase activity"/>
    <property type="evidence" value="ECO:0007669"/>
    <property type="project" value="UniProtKB-EC"/>
</dbReference>
<dbReference type="PROSITE" id="PS50005">
    <property type="entry name" value="TPR"/>
    <property type="match status" value="2"/>
</dbReference>
<keyword evidence="4" id="KW-0328">Glycosyltransferase</keyword>
<dbReference type="Pfam" id="PF13181">
    <property type="entry name" value="TPR_8"/>
    <property type="match status" value="2"/>
</dbReference>
<dbReference type="InterPro" id="IPR051939">
    <property type="entry name" value="Glycosyltr_41/O-GlcNAc_trsf"/>
</dbReference>
<organism evidence="9">
    <name type="scientific">viral metagenome</name>
    <dbReference type="NCBI Taxonomy" id="1070528"/>
    <lineage>
        <taxon>unclassified sequences</taxon>
        <taxon>metagenomes</taxon>
        <taxon>organismal metagenomes</taxon>
    </lineage>
</organism>
<dbReference type="SUPFAM" id="SSF48452">
    <property type="entry name" value="TPR-like"/>
    <property type="match status" value="1"/>
</dbReference>
<dbReference type="SMART" id="SM00028">
    <property type="entry name" value="TPR"/>
    <property type="match status" value="5"/>
</dbReference>
<comment type="pathway">
    <text evidence="1">Protein modification; protein glycosylation.</text>
</comment>
<feature type="domain" description="O-GlcNAc transferase C-terminal" evidence="8">
    <location>
        <begin position="359"/>
        <end position="529"/>
    </location>
</feature>
<name>A0A6C0H6Q1_9ZZZZ</name>
<accession>A0A6C0H6Q1</accession>
<keyword evidence="6" id="KW-0677">Repeat</keyword>
<evidence type="ECO:0000256" key="4">
    <source>
        <dbReference type="ARBA" id="ARBA00022676"/>
    </source>
</evidence>
<dbReference type="InterPro" id="IPR011990">
    <property type="entry name" value="TPR-like_helical_dom_sf"/>
</dbReference>
<keyword evidence="7" id="KW-0802">TPR repeat</keyword>
<dbReference type="EC" id="2.4.1.255" evidence="3"/>
<protein>
    <recommendedName>
        <fullName evidence="3">protein O-GlcNAc transferase</fullName>
        <ecNumber evidence="3">2.4.1.255</ecNumber>
    </recommendedName>
</protein>
<evidence type="ECO:0000256" key="3">
    <source>
        <dbReference type="ARBA" id="ARBA00011970"/>
    </source>
</evidence>
<evidence type="ECO:0000313" key="9">
    <source>
        <dbReference type="EMBL" id="QHT76228.1"/>
    </source>
</evidence>
<dbReference type="SUPFAM" id="SSF53756">
    <property type="entry name" value="UDP-Glycosyltransferase/glycogen phosphorylase"/>
    <property type="match status" value="1"/>
</dbReference>
<dbReference type="Gene3D" id="3.40.50.2000">
    <property type="entry name" value="Glycogen Phosphorylase B"/>
    <property type="match status" value="1"/>
</dbReference>
<reference evidence="9" key="1">
    <citation type="journal article" date="2020" name="Nature">
        <title>Giant virus diversity and host interactions through global metagenomics.</title>
        <authorList>
            <person name="Schulz F."/>
            <person name="Roux S."/>
            <person name="Paez-Espino D."/>
            <person name="Jungbluth S."/>
            <person name="Walsh D.A."/>
            <person name="Denef V.J."/>
            <person name="McMahon K.D."/>
            <person name="Konstantinidis K.T."/>
            <person name="Eloe-Fadrosh E.A."/>
            <person name="Kyrpides N.C."/>
            <person name="Woyke T."/>
        </authorList>
    </citation>
    <scope>NUCLEOTIDE SEQUENCE</scope>
    <source>
        <strain evidence="9">GVMAG-M-3300023179-73</strain>
    </source>
</reference>
<dbReference type="Gene3D" id="1.25.40.10">
    <property type="entry name" value="Tetratricopeptide repeat domain"/>
    <property type="match status" value="2"/>
</dbReference>
<evidence type="ECO:0000256" key="7">
    <source>
        <dbReference type="ARBA" id="ARBA00022803"/>
    </source>
</evidence>
<dbReference type="Gene3D" id="3.40.50.11380">
    <property type="match status" value="1"/>
</dbReference>
<evidence type="ECO:0000256" key="2">
    <source>
        <dbReference type="ARBA" id="ARBA00005386"/>
    </source>
</evidence>
<dbReference type="InterPro" id="IPR019734">
    <property type="entry name" value="TPR_rpt"/>
</dbReference>
<comment type="similarity">
    <text evidence="2">Belongs to the glycosyltransferase 41 family. O-GlcNAc transferase subfamily.</text>
</comment>
<evidence type="ECO:0000256" key="1">
    <source>
        <dbReference type="ARBA" id="ARBA00004922"/>
    </source>
</evidence>
<keyword evidence="5" id="KW-0808">Transferase</keyword>
<evidence type="ECO:0000256" key="5">
    <source>
        <dbReference type="ARBA" id="ARBA00022679"/>
    </source>
</evidence>
<evidence type="ECO:0000259" key="8">
    <source>
        <dbReference type="Pfam" id="PF13844"/>
    </source>
</evidence>
<dbReference type="InterPro" id="IPR029489">
    <property type="entry name" value="OGT/SEC/SPY_C"/>
</dbReference>
<evidence type="ECO:0000256" key="6">
    <source>
        <dbReference type="ARBA" id="ARBA00022737"/>
    </source>
</evidence>
<dbReference type="PANTHER" id="PTHR44835:SF1">
    <property type="entry name" value="PROTEIN O-GLCNAC TRANSFERASE"/>
    <property type="match status" value="1"/>
</dbReference>
<dbReference type="Pfam" id="PF13844">
    <property type="entry name" value="Glyco_transf_41"/>
    <property type="match status" value="1"/>
</dbReference>
<dbReference type="EMBL" id="MN739891">
    <property type="protein sequence ID" value="QHT76228.1"/>
    <property type="molecule type" value="Genomic_DNA"/>
</dbReference>
<dbReference type="PANTHER" id="PTHR44835">
    <property type="entry name" value="UDP-N-ACETYLGLUCOSAMINE--PEPTIDE N-ACETYLGLUCOSAMINYLTRANSFERASE SPINDLY-RELATED"/>
    <property type="match status" value="1"/>
</dbReference>